<accession>A0AAQ3JU49</accession>
<reference evidence="3 4" key="1">
    <citation type="submission" date="2023-10" db="EMBL/GenBank/DDBJ databases">
        <title>Chromosome-scale genome assembly provides insights into flower coloration mechanisms of Canna indica.</title>
        <authorList>
            <person name="Li C."/>
        </authorList>
    </citation>
    <scope>NUCLEOTIDE SEQUENCE [LARGE SCALE GENOMIC DNA]</scope>
    <source>
        <tissue evidence="3">Flower</tissue>
    </source>
</reference>
<evidence type="ECO:0000256" key="1">
    <source>
        <dbReference type="SAM" id="MobiDB-lite"/>
    </source>
</evidence>
<dbReference type="CDD" id="cd17731">
    <property type="entry name" value="BRCT_TopBP1_rpt2_like"/>
    <property type="match status" value="1"/>
</dbReference>
<feature type="region of interest" description="Disordered" evidence="1">
    <location>
        <begin position="172"/>
        <end position="191"/>
    </location>
</feature>
<dbReference type="PROSITE" id="PS50172">
    <property type="entry name" value="BRCT"/>
    <property type="match status" value="1"/>
</dbReference>
<sequence length="550" mass="61388">MTGGSVEVVSSKGCSRLFVGSSTFLSNANSLRFMAMMSPASSSLSESTVPLTPGPFTGLVICVTGLSKEARKEVMAAAERLGGQYSASLHPQCTHLVVQSLTGKKFEHAMHHGSRNGLFIVTLGWFVDSVKRNARLSETLYSVKSIGENGLPLGESNRLAGLPSSERSCLPSPAFKDDKSLGRGWQPPIKPPKNEHTIGGSVFFNSSIYVDSEISDDLKKKVVEVATREGATFLDDWFIGCCASHVVCEGPSIQRYIGHANNLVTPLWILKTAKEKCIQRLVHLSSDLAKQVNMILENAQIAGEVNYEGSIHPASLKYKYSPEQKRDKESLQERMKIVELAKLSVRNRRHRRMQSCQVPLHPITPNNILESICWTISEPTSSARIYTESSWVEDACEQHISDAQEAGVDGRDSDALLENFSRKLRESERREIILKSHFLTILFPIDRFGELGPSSRTYFSDDGFTCIQILEHIYNFYQENMSVDEINLAIHTDSRHADRLRSLYTSKESIEQGFVAFKRVDFLGSRRSFEKLKRVSGENNGNVYELLIRA</sequence>
<dbReference type="InterPro" id="IPR001357">
    <property type="entry name" value="BRCT_dom"/>
</dbReference>
<dbReference type="Pfam" id="PF20415">
    <property type="entry name" value="DUF6699"/>
    <property type="match status" value="1"/>
</dbReference>
<dbReference type="InterPro" id="IPR036420">
    <property type="entry name" value="BRCT_dom_sf"/>
</dbReference>
<dbReference type="EMBL" id="CP136891">
    <property type="protein sequence ID" value="WOK96379.1"/>
    <property type="molecule type" value="Genomic_DNA"/>
</dbReference>
<evidence type="ECO:0000259" key="2">
    <source>
        <dbReference type="PROSITE" id="PS50172"/>
    </source>
</evidence>
<name>A0AAQ3JU49_9LILI</name>
<dbReference type="Proteomes" id="UP001327560">
    <property type="component" value="Chromosome 2"/>
</dbReference>
<dbReference type="SMART" id="SM00292">
    <property type="entry name" value="BRCT"/>
    <property type="match status" value="2"/>
</dbReference>
<dbReference type="InterPro" id="IPR046522">
    <property type="entry name" value="DUF6699"/>
</dbReference>
<organism evidence="3 4">
    <name type="scientific">Canna indica</name>
    <name type="common">Indian-shot</name>
    <dbReference type="NCBI Taxonomy" id="4628"/>
    <lineage>
        <taxon>Eukaryota</taxon>
        <taxon>Viridiplantae</taxon>
        <taxon>Streptophyta</taxon>
        <taxon>Embryophyta</taxon>
        <taxon>Tracheophyta</taxon>
        <taxon>Spermatophyta</taxon>
        <taxon>Magnoliopsida</taxon>
        <taxon>Liliopsida</taxon>
        <taxon>Zingiberales</taxon>
        <taxon>Cannaceae</taxon>
        <taxon>Canna</taxon>
    </lineage>
</organism>
<proteinExistence type="predicted"/>
<protein>
    <recommendedName>
        <fullName evidence="2">BRCT domain-containing protein</fullName>
    </recommendedName>
</protein>
<dbReference type="PANTHER" id="PTHR47576:SF2">
    <property type="entry name" value="BRCT DOMAIN DNA REPAIR PROTEIN-RELATED"/>
    <property type="match status" value="1"/>
</dbReference>
<feature type="domain" description="BRCT" evidence="2">
    <location>
        <begin position="51"/>
        <end position="143"/>
    </location>
</feature>
<dbReference type="PANTHER" id="PTHR47576">
    <property type="entry name" value="BRCT DOMAIN DNA REPAIR PROTEIN-RELATED"/>
    <property type="match status" value="1"/>
</dbReference>
<dbReference type="Gene3D" id="3.40.50.10190">
    <property type="entry name" value="BRCT domain"/>
    <property type="match status" value="1"/>
</dbReference>
<dbReference type="SUPFAM" id="SSF52113">
    <property type="entry name" value="BRCT domain"/>
    <property type="match status" value="1"/>
</dbReference>
<evidence type="ECO:0000313" key="4">
    <source>
        <dbReference type="Proteomes" id="UP001327560"/>
    </source>
</evidence>
<evidence type="ECO:0000313" key="3">
    <source>
        <dbReference type="EMBL" id="WOK96379.1"/>
    </source>
</evidence>
<gene>
    <name evidence="3" type="ORF">Cni_G05086</name>
</gene>
<dbReference type="InterPro" id="IPR059215">
    <property type="entry name" value="BRCT2_TopBP1-like"/>
</dbReference>
<dbReference type="Pfam" id="PF00533">
    <property type="entry name" value="BRCT"/>
    <property type="match status" value="1"/>
</dbReference>
<keyword evidence="4" id="KW-1185">Reference proteome</keyword>
<dbReference type="AlphaFoldDB" id="A0AAQ3JU49"/>